<dbReference type="EMBL" id="VSSQ01035692">
    <property type="protein sequence ID" value="MPM87985.1"/>
    <property type="molecule type" value="Genomic_DNA"/>
</dbReference>
<comment type="caution">
    <text evidence="1">The sequence shown here is derived from an EMBL/GenBank/DDBJ whole genome shotgun (WGS) entry which is preliminary data.</text>
</comment>
<name>A0A645DFI9_9ZZZZ</name>
<accession>A0A645DFI9</accession>
<organism evidence="1">
    <name type="scientific">bioreactor metagenome</name>
    <dbReference type="NCBI Taxonomy" id="1076179"/>
    <lineage>
        <taxon>unclassified sequences</taxon>
        <taxon>metagenomes</taxon>
        <taxon>ecological metagenomes</taxon>
    </lineage>
</organism>
<reference evidence="1" key="1">
    <citation type="submission" date="2019-08" db="EMBL/GenBank/DDBJ databases">
        <authorList>
            <person name="Kucharzyk K."/>
            <person name="Murdoch R.W."/>
            <person name="Higgins S."/>
            <person name="Loffler F."/>
        </authorList>
    </citation>
    <scope>NUCLEOTIDE SEQUENCE</scope>
</reference>
<sequence length="364" mass="42174">MHDGIVWPLYLIPQDKYLSPTWLLGSSSQADVKVWPPSGDRIGECLGWNLTLGEVVVLCKQMADKWEEGIQLLNGIEKKYQYDNDRMFDFVLARAIQIHLKSSYNILRFYLTREKMFRTTLNKEKMEMLVEMEHIVHEEIKQSEEMISLCLKDSRLGYHSEAEGYKYYPEKLKWRIEQLNSVLINEFPTVRQKIANNEKLFPEYTGAKPEGLSMNSVANSGDIYETAQKIKNWLSFDKEKTGNKIRWASAYDETNLYFIISDEIGVTEGNIQVEIEPRRLWPVKYFNYAIGENNAGYQTKKIDNKTLTVIAIPFSEIGNEAGQDTPIRINLQYGSNVWIPKKPLPARLLLGNANPRDLGWVLFK</sequence>
<gene>
    <name evidence="1" type="ORF">SDC9_135086</name>
</gene>
<proteinExistence type="predicted"/>
<protein>
    <submittedName>
        <fullName evidence="1">Uncharacterized protein</fullName>
    </submittedName>
</protein>
<dbReference type="AlphaFoldDB" id="A0A645DFI9"/>
<evidence type="ECO:0000313" key="1">
    <source>
        <dbReference type="EMBL" id="MPM87985.1"/>
    </source>
</evidence>